<evidence type="ECO:0000313" key="3">
    <source>
        <dbReference type="EMBL" id="KAJ6834819.1"/>
    </source>
</evidence>
<dbReference type="EMBL" id="JANAVB010028197">
    <property type="protein sequence ID" value="KAJ6816504.1"/>
    <property type="molecule type" value="Genomic_DNA"/>
</dbReference>
<dbReference type="AlphaFoldDB" id="A0AAX6H2G0"/>
<comment type="caution">
    <text evidence="2">The sequence shown here is derived from an EMBL/GenBank/DDBJ whole genome shotgun (WGS) entry which is preliminary data.</text>
</comment>
<dbReference type="EMBL" id="JANAVB010013999">
    <property type="protein sequence ID" value="KAJ6834819.1"/>
    <property type="molecule type" value="Genomic_DNA"/>
</dbReference>
<organism evidence="2 4">
    <name type="scientific">Iris pallida</name>
    <name type="common">Sweet iris</name>
    <dbReference type="NCBI Taxonomy" id="29817"/>
    <lineage>
        <taxon>Eukaryota</taxon>
        <taxon>Viridiplantae</taxon>
        <taxon>Streptophyta</taxon>
        <taxon>Embryophyta</taxon>
        <taxon>Tracheophyta</taxon>
        <taxon>Spermatophyta</taxon>
        <taxon>Magnoliopsida</taxon>
        <taxon>Liliopsida</taxon>
        <taxon>Asparagales</taxon>
        <taxon>Iridaceae</taxon>
        <taxon>Iridoideae</taxon>
        <taxon>Irideae</taxon>
        <taxon>Iris</taxon>
    </lineage>
</organism>
<accession>A0AAX6H2G0</accession>
<protein>
    <submittedName>
        <fullName evidence="2">Uncharacterized protein</fullName>
    </submittedName>
</protein>
<evidence type="ECO:0000313" key="4">
    <source>
        <dbReference type="Proteomes" id="UP001140949"/>
    </source>
</evidence>
<gene>
    <name evidence="2" type="ORF">M6B38_333100</name>
    <name evidence="3" type="ORF">M6B38_333105</name>
    <name evidence="1" type="ORF">M6B38_414290</name>
</gene>
<evidence type="ECO:0000313" key="1">
    <source>
        <dbReference type="EMBL" id="KAJ6816504.1"/>
    </source>
</evidence>
<reference evidence="2" key="2">
    <citation type="submission" date="2023-04" db="EMBL/GenBank/DDBJ databases">
        <authorList>
            <person name="Bruccoleri R.E."/>
            <person name="Oakeley E.J."/>
            <person name="Faust A.-M."/>
            <person name="Dessus-Babus S."/>
            <person name="Altorfer M."/>
            <person name="Burckhardt D."/>
            <person name="Oertli M."/>
            <person name="Naumann U."/>
            <person name="Petersen F."/>
            <person name="Wong J."/>
        </authorList>
    </citation>
    <scope>NUCLEOTIDE SEQUENCE</scope>
    <source>
        <strain evidence="2">GSM-AAB239-AS_SAM_17_03QT</strain>
        <tissue evidence="2">Leaf</tissue>
    </source>
</reference>
<evidence type="ECO:0000313" key="2">
    <source>
        <dbReference type="EMBL" id="KAJ6834818.1"/>
    </source>
</evidence>
<sequence length="42" mass="4893">MKTNKCPSTKEGRMMAPDFRKTLTPMFAISYVPLRTILPTRY</sequence>
<keyword evidence="4" id="KW-1185">Reference proteome</keyword>
<proteinExistence type="predicted"/>
<dbReference type="EMBL" id="JANAVB010013999">
    <property type="protein sequence ID" value="KAJ6834818.1"/>
    <property type="molecule type" value="Genomic_DNA"/>
</dbReference>
<name>A0AAX6H2G0_IRIPA</name>
<reference evidence="2" key="1">
    <citation type="journal article" date="2023" name="GigaByte">
        <title>Genome assembly of the bearded iris, Iris pallida Lam.</title>
        <authorList>
            <person name="Bruccoleri R.E."/>
            <person name="Oakeley E.J."/>
            <person name="Faust A.M.E."/>
            <person name="Altorfer M."/>
            <person name="Dessus-Babus S."/>
            <person name="Burckhardt D."/>
            <person name="Oertli M."/>
            <person name="Naumann U."/>
            <person name="Petersen F."/>
            <person name="Wong J."/>
        </authorList>
    </citation>
    <scope>NUCLEOTIDE SEQUENCE</scope>
    <source>
        <strain evidence="2">GSM-AAB239-AS_SAM_17_03QT</strain>
    </source>
</reference>
<dbReference type="Proteomes" id="UP001140949">
    <property type="component" value="Unassembled WGS sequence"/>
</dbReference>